<sequence length="126" mass="14168">MHSKIHHAYAARETAPVKQRCTAETTHRPVATYGLRRLAVSRDWSFHCDFDSGIKLNKLRRHLVGEPNAVGGQVERVAGSVHSTSGNGEDDWFTAPLADFCGGLFVRRQMHMMPRSFQQPLFADAY</sequence>
<protein>
    <submittedName>
        <fullName evidence="1">Uncharacterized protein</fullName>
    </submittedName>
</protein>
<gene>
    <name evidence="1" type="ORF">Q31b_37760</name>
</gene>
<reference evidence="1 2" key="1">
    <citation type="submission" date="2019-02" db="EMBL/GenBank/DDBJ databases">
        <title>Deep-cultivation of Planctomycetes and their phenomic and genomic characterization uncovers novel biology.</title>
        <authorList>
            <person name="Wiegand S."/>
            <person name="Jogler M."/>
            <person name="Boedeker C."/>
            <person name="Pinto D."/>
            <person name="Vollmers J."/>
            <person name="Rivas-Marin E."/>
            <person name="Kohn T."/>
            <person name="Peeters S.H."/>
            <person name="Heuer A."/>
            <person name="Rast P."/>
            <person name="Oberbeckmann S."/>
            <person name="Bunk B."/>
            <person name="Jeske O."/>
            <person name="Meyerdierks A."/>
            <person name="Storesund J.E."/>
            <person name="Kallscheuer N."/>
            <person name="Luecker S."/>
            <person name="Lage O.M."/>
            <person name="Pohl T."/>
            <person name="Merkel B.J."/>
            <person name="Hornburger P."/>
            <person name="Mueller R.-W."/>
            <person name="Bruemmer F."/>
            <person name="Labrenz M."/>
            <person name="Spormann A.M."/>
            <person name="Op Den Camp H."/>
            <person name="Overmann J."/>
            <person name="Amann R."/>
            <person name="Jetten M.S.M."/>
            <person name="Mascher T."/>
            <person name="Medema M.H."/>
            <person name="Devos D.P."/>
            <person name="Kaster A.-K."/>
            <person name="Ovreas L."/>
            <person name="Rohde M."/>
            <person name="Galperin M.Y."/>
            <person name="Jogler C."/>
        </authorList>
    </citation>
    <scope>NUCLEOTIDE SEQUENCE [LARGE SCALE GENOMIC DNA]</scope>
    <source>
        <strain evidence="1 2">Q31b</strain>
    </source>
</reference>
<dbReference type="Proteomes" id="UP000315471">
    <property type="component" value="Unassembled WGS sequence"/>
</dbReference>
<comment type="caution">
    <text evidence="1">The sequence shown here is derived from an EMBL/GenBank/DDBJ whole genome shotgun (WGS) entry which is preliminary data.</text>
</comment>
<dbReference type="AlphaFoldDB" id="A0A5C6DPN5"/>
<accession>A0A5C6DPN5</accession>
<evidence type="ECO:0000313" key="1">
    <source>
        <dbReference type="EMBL" id="TWU38698.1"/>
    </source>
</evidence>
<proteinExistence type="predicted"/>
<evidence type="ECO:0000313" key="2">
    <source>
        <dbReference type="Proteomes" id="UP000315471"/>
    </source>
</evidence>
<organism evidence="1 2">
    <name type="scientific">Novipirellula aureliae</name>
    <dbReference type="NCBI Taxonomy" id="2527966"/>
    <lineage>
        <taxon>Bacteria</taxon>
        <taxon>Pseudomonadati</taxon>
        <taxon>Planctomycetota</taxon>
        <taxon>Planctomycetia</taxon>
        <taxon>Pirellulales</taxon>
        <taxon>Pirellulaceae</taxon>
        <taxon>Novipirellula</taxon>
    </lineage>
</organism>
<dbReference type="EMBL" id="SJPY01000006">
    <property type="protein sequence ID" value="TWU38698.1"/>
    <property type="molecule type" value="Genomic_DNA"/>
</dbReference>
<keyword evidence="2" id="KW-1185">Reference proteome</keyword>
<name>A0A5C6DPN5_9BACT</name>